<protein>
    <submittedName>
        <fullName evidence="3">Uncharacterized protein</fullName>
    </submittedName>
</protein>
<keyword evidence="4" id="KW-1185">Reference proteome</keyword>
<keyword evidence="1" id="KW-0175">Coiled coil</keyword>
<feature type="region of interest" description="Disordered" evidence="2">
    <location>
        <begin position="272"/>
        <end position="291"/>
    </location>
</feature>
<feature type="compositionally biased region" description="Polar residues" evidence="2">
    <location>
        <begin position="56"/>
        <end position="65"/>
    </location>
</feature>
<dbReference type="Proteomes" id="UP000095751">
    <property type="component" value="Unassembled WGS sequence"/>
</dbReference>
<evidence type="ECO:0000313" key="4">
    <source>
        <dbReference type="Proteomes" id="UP000095751"/>
    </source>
</evidence>
<gene>
    <name evidence="3" type="ORF">FRACYDRAFT_239161</name>
</gene>
<sequence length="676" mass="77129">MLASGFFLKAYDGDEPDCGVKNDDHERISVPSLDNSMSNGSVLSSRDNLANKKKNVSNSSCAEEYASDTSNCRESDFCVDNSNHSMDDHRKISVERDNKMKSYTNAGQDLSTSQYSSNTTARRESAGNVTSPPYVDLMMEINYNFQPSTYSPKGVDETGGYQVADTEGDKNRNVRVDVFRDNVRGIDEPDKILASALQDLNRQNLSIHSLERKIESTQNSLDERTQELKREQCKTNNIQTHRRQELSGKEAKEKKRLQKTISHLKIEISALKMSSEKQNNGGKNRHEDDTLLSGNKAQNLSLKAEIVELRSKLAESREISTKNEMESKNQLNSLHLTFRETRSRYEENMKIAFNSADMVRANLKRLGRERSRDRLNSSVYIERINNELIITKEESVQLKLELSRVQNLAKSVKDQWEKDMDCLRKQKSECSLCNETTIYTQEKAIKSERIAELNQYEIVSNLKKELEKMEATEEKLKEKIELQKSLIDDLNVEKLLKSSSKENQPLPRKNRGTSLVEMENVHYDEISSFLANSGEEQSKTSEDTSVLQEERGVFYKENAVNHEASHADGWQYSREITDHDLRSNQSKEKKPSHPMIDQSDSSPKENDTIKHSVCFKNVPSPSSRDTFSRGSKKSSLNELMNQLEVSKKRLETADERLNVLVNEGALLSVVRTLMET</sequence>
<feature type="region of interest" description="Disordered" evidence="2">
    <location>
        <begin position="582"/>
        <end position="634"/>
    </location>
</feature>
<accession>A0A1E7FEJ9</accession>
<feature type="compositionally biased region" description="Polar residues" evidence="2">
    <location>
        <begin position="32"/>
        <end position="48"/>
    </location>
</feature>
<dbReference type="InParanoid" id="A0A1E7FEJ9"/>
<evidence type="ECO:0000256" key="2">
    <source>
        <dbReference type="SAM" id="MobiDB-lite"/>
    </source>
</evidence>
<feature type="compositionally biased region" description="Polar residues" evidence="2">
    <location>
        <begin position="619"/>
        <end position="634"/>
    </location>
</feature>
<organism evidence="3 4">
    <name type="scientific">Fragilariopsis cylindrus CCMP1102</name>
    <dbReference type="NCBI Taxonomy" id="635003"/>
    <lineage>
        <taxon>Eukaryota</taxon>
        <taxon>Sar</taxon>
        <taxon>Stramenopiles</taxon>
        <taxon>Ochrophyta</taxon>
        <taxon>Bacillariophyta</taxon>
        <taxon>Bacillariophyceae</taxon>
        <taxon>Bacillariophycidae</taxon>
        <taxon>Bacillariales</taxon>
        <taxon>Bacillariaceae</taxon>
        <taxon>Fragilariopsis</taxon>
    </lineage>
</organism>
<feature type="compositionally biased region" description="Basic and acidic residues" evidence="2">
    <location>
        <begin position="582"/>
        <end position="591"/>
    </location>
</feature>
<proteinExistence type="predicted"/>
<evidence type="ECO:0000313" key="3">
    <source>
        <dbReference type="EMBL" id="OEU16566.1"/>
    </source>
</evidence>
<dbReference type="OrthoDB" id="57346at2759"/>
<feature type="compositionally biased region" description="Polar residues" evidence="2">
    <location>
        <begin position="101"/>
        <end position="120"/>
    </location>
</feature>
<feature type="region of interest" description="Disordered" evidence="2">
    <location>
        <begin position="26"/>
        <end position="65"/>
    </location>
</feature>
<evidence type="ECO:0000256" key="1">
    <source>
        <dbReference type="SAM" id="Coils"/>
    </source>
</evidence>
<dbReference type="FunCoup" id="A0A1E7FEJ9">
    <property type="interactions" value="2"/>
</dbReference>
<name>A0A1E7FEJ9_9STRA</name>
<dbReference type="AlphaFoldDB" id="A0A1E7FEJ9"/>
<reference evidence="3 4" key="1">
    <citation type="submission" date="2016-09" db="EMBL/GenBank/DDBJ databases">
        <title>Extensive genetic diversity and differential bi-allelic expression allows diatom success in the polar Southern Ocean.</title>
        <authorList>
            <consortium name="DOE Joint Genome Institute"/>
            <person name="Mock T."/>
            <person name="Otillar R.P."/>
            <person name="Strauss J."/>
            <person name="Dupont C."/>
            <person name="Frickenhaus S."/>
            <person name="Maumus F."/>
            <person name="Mcmullan M."/>
            <person name="Sanges R."/>
            <person name="Schmutz J."/>
            <person name="Toseland A."/>
            <person name="Valas R."/>
            <person name="Veluchamy A."/>
            <person name="Ward B.J."/>
            <person name="Allen A."/>
            <person name="Barry K."/>
            <person name="Falciatore A."/>
            <person name="Ferrante M."/>
            <person name="Fortunato A.E."/>
            <person name="Gloeckner G."/>
            <person name="Gruber A."/>
            <person name="Hipkin R."/>
            <person name="Janech M."/>
            <person name="Kroth P."/>
            <person name="Leese F."/>
            <person name="Lindquist E."/>
            <person name="Lyon B.R."/>
            <person name="Martin J."/>
            <person name="Mayer C."/>
            <person name="Parker M."/>
            <person name="Quesneville H."/>
            <person name="Raymond J."/>
            <person name="Uhlig C."/>
            <person name="Valentin K.U."/>
            <person name="Worden A.Z."/>
            <person name="Armbrust E.V."/>
            <person name="Bowler C."/>
            <person name="Green B."/>
            <person name="Moulton V."/>
            <person name="Van Oosterhout C."/>
            <person name="Grigoriev I."/>
        </authorList>
    </citation>
    <scope>NUCLEOTIDE SEQUENCE [LARGE SCALE GENOMIC DNA]</scope>
    <source>
        <strain evidence="3 4">CCMP1102</strain>
    </source>
</reference>
<feature type="coiled-coil region" evidence="1">
    <location>
        <begin position="459"/>
        <end position="493"/>
    </location>
</feature>
<dbReference type="EMBL" id="KV784358">
    <property type="protein sequence ID" value="OEU16566.1"/>
    <property type="molecule type" value="Genomic_DNA"/>
</dbReference>
<dbReference type="KEGG" id="fcy:FRACYDRAFT_239161"/>
<feature type="region of interest" description="Disordered" evidence="2">
    <location>
        <begin position="101"/>
        <end position="129"/>
    </location>
</feature>